<name>A0A1E5QPW9_9CYAN</name>
<feature type="compositionally biased region" description="Polar residues" evidence="1">
    <location>
        <begin position="203"/>
        <end position="217"/>
    </location>
</feature>
<dbReference type="PANTHER" id="PTHR36740">
    <property type="entry name" value="PRC DOMAIN-CONTAINING PROTEIN"/>
    <property type="match status" value="1"/>
</dbReference>
<accession>A0A1E5QPW9</accession>
<organism evidence="3">
    <name type="scientific">Desertifilum tharense IPPAS B-1220</name>
    <dbReference type="NCBI Taxonomy" id="1781255"/>
    <lineage>
        <taxon>Bacteria</taxon>
        <taxon>Bacillati</taxon>
        <taxon>Cyanobacteriota</taxon>
        <taxon>Cyanophyceae</taxon>
        <taxon>Desertifilales</taxon>
        <taxon>Desertifilaceae</taxon>
        <taxon>Desertifilum</taxon>
    </lineage>
</organism>
<dbReference type="OrthoDB" id="570311at2"/>
<dbReference type="Gene3D" id="2.30.30.240">
    <property type="entry name" value="PRC-barrel domain"/>
    <property type="match status" value="2"/>
</dbReference>
<dbReference type="STRING" id="1781255.BH720_02790"/>
<evidence type="ECO:0000256" key="1">
    <source>
        <dbReference type="SAM" id="MobiDB-lite"/>
    </source>
</evidence>
<sequence>MTSEQISQRSDLLGTQVITRDTGKRLGVVSQLWVDIDRREVVAFSLRENLITGLLSGIPRYMYLSSIRQIGDVILVDDDTVIEDVNVEAYSSLINSEVITETGDMLGRVRGFRMDTHSYKVTSLIIASIGLPQIPDQVLSTYELPIEQIVSSGPDRLIVFEGAEEQMTQLTRGVLESLGIGKPPWEREMEDEYYTPPVKAENQLPSGTPLRTPQVTRSAPPVVEETPWEEDSWQPSQPEPMRQLRAEPEYRDEYEEDNWSEPAPREQYRGKAYAQPEPYQDYEEEYEEEYEDLERDAWADEEPDYKAPPVNFPQKARKPEYEEETDY</sequence>
<gene>
    <name evidence="3" type="ORF">BH720_02790</name>
</gene>
<feature type="domain" description="PRC-barrel" evidence="2">
    <location>
        <begin position="87"/>
        <end position="165"/>
    </location>
</feature>
<feature type="compositionally biased region" description="Acidic residues" evidence="1">
    <location>
        <begin position="280"/>
        <end position="303"/>
    </location>
</feature>
<feature type="region of interest" description="Disordered" evidence="1">
    <location>
        <begin position="196"/>
        <end position="327"/>
    </location>
</feature>
<proteinExistence type="predicted"/>
<dbReference type="InterPro" id="IPR011033">
    <property type="entry name" value="PRC_barrel-like_sf"/>
</dbReference>
<evidence type="ECO:0000259" key="2">
    <source>
        <dbReference type="Pfam" id="PF05239"/>
    </source>
</evidence>
<protein>
    <submittedName>
        <fullName evidence="3">Photosystem reaction center subunit H</fullName>
    </submittedName>
</protein>
<dbReference type="InterPro" id="IPR027275">
    <property type="entry name" value="PRC-brl_dom"/>
</dbReference>
<dbReference type="Pfam" id="PF05239">
    <property type="entry name" value="PRC"/>
    <property type="match status" value="2"/>
</dbReference>
<feature type="compositionally biased region" description="Basic and acidic residues" evidence="1">
    <location>
        <begin position="242"/>
        <end position="251"/>
    </location>
</feature>
<dbReference type="RefSeq" id="WP_069965636.1">
    <property type="nucleotide sequence ID" value="NZ_CM124774.1"/>
</dbReference>
<evidence type="ECO:0000313" key="3">
    <source>
        <dbReference type="EMBL" id="OEJ76706.1"/>
    </source>
</evidence>
<dbReference type="PANTHER" id="PTHR36740:SF1">
    <property type="entry name" value="PRC-BARREL DOMAIN-CONTAINING PROTEIN"/>
    <property type="match status" value="1"/>
</dbReference>
<comment type="caution">
    <text evidence="3">The sequence shown here is derived from an EMBL/GenBank/DDBJ whole genome shotgun (WGS) entry which is preliminary data.</text>
</comment>
<reference evidence="3" key="1">
    <citation type="submission" date="2016-09" db="EMBL/GenBank/DDBJ databases">
        <title>Draft genome of thermotolerant cyanobacterium Desertifilum sp. strain IPPAS B-1220.</title>
        <authorList>
            <person name="Sinetova M.A."/>
            <person name="Bolakhan K."/>
            <person name="Zayadan B.K."/>
            <person name="Mironov K.S."/>
            <person name="Ustinova V."/>
            <person name="Kupriyanova E.V."/>
            <person name="Sidorov R.A."/>
            <person name="Skrypnik A.N."/>
            <person name="Gogoleva N.E."/>
            <person name="Gogolev Y.V."/>
            <person name="Los D.A."/>
        </authorList>
    </citation>
    <scope>NUCLEOTIDE SEQUENCE [LARGE SCALE GENOMIC DNA]</scope>
    <source>
        <strain evidence="3">IPPAS B-1220</strain>
    </source>
</reference>
<feature type="domain" description="PRC-barrel" evidence="2">
    <location>
        <begin position="8"/>
        <end position="79"/>
    </location>
</feature>
<dbReference type="SUPFAM" id="SSF50346">
    <property type="entry name" value="PRC-barrel domain"/>
    <property type="match status" value="2"/>
</dbReference>
<dbReference type="AlphaFoldDB" id="A0A1E5QPW9"/>
<dbReference type="EMBL" id="MJGC01000032">
    <property type="protein sequence ID" value="OEJ76706.1"/>
    <property type="molecule type" value="Genomic_DNA"/>
</dbReference>